<dbReference type="AlphaFoldDB" id="A0A448PGS0"/>
<organism evidence="1 2">
    <name type="scientific">Trueperella bialowiezensis</name>
    <dbReference type="NCBI Taxonomy" id="312285"/>
    <lineage>
        <taxon>Bacteria</taxon>
        <taxon>Bacillati</taxon>
        <taxon>Actinomycetota</taxon>
        <taxon>Actinomycetes</taxon>
        <taxon>Actinomycetales</taxon>
        <taxon>Actinomycetaceae</taxon>
        <taxon>Trueperella</taxon>
    </lineage>
</organism>
<proteinExistence type="predicted"/>
<dbReference type="EMBL" id="LR134476">
    <property type="protein sequence ID" value="VEI14147.1"/>
    <property type="molecule type" value="Genomic_DNA"/>
</dbReference>
<sequence length="29" mass="3413">MLKSASPLVKKRMDHILFLTVSKRTDPWN</sequence>
<evidence type="ECO:0000313" key="1">
    <source>
        <dbReference type="EMBL" id="VEI14147.1"/>
    </source>
</evidence>
<protein>
    <submittedName>
        <fullName evidence="1">Uncharacterized protein</fullName>
    </submittedName>
</protein>
<dbReference type="KEGG" id="tbw:NCTC13354_01879"/>
<accession>A0A448PGS0</accession>
<gene>
    <name evidence="1" type="ORF">NCTC13354_01879</name>
</gene>
<evidence type="ECO:0000313" key="2">
    <source>
        <dbReference type="Proteomes" id="UP000269542"/>
    </source>
</evidence>
<keyword evidence="2" id="KW-1185">Reference proteome</keyword>
<reference evidence="1 2" key="1">
    <citation type="submission" date="2018-12" db="EMBL/GenBank/DDBJ databases">
        <authorList>
            <consortium name="Pathogen Informatics"/>
        </authorList>
    </citation>
    <scope>NUCLEOTIDE SEQUENCE [LARGE SCALE GENOMIC DNA]</scope>
    <source>
        <strain evidence="1 2">NCTC13354</strain>
    </source>
</reference>
<name>A0A448PGS0_9ACTO</name>
<dbReference type="Proteomes" id="UP000269542">
    <property type="component" value="Chromosome"/>
</dbReference>